<dbReference type="InterPro" id="IPR004089">
    <property type="entry name" value="MCPsignal_dom"/>
</dbReference>
<keyword evidence="7" id="KW-1185">Reference proteome</keyword>
<dbReference type="GO" id="GO:0006935">
    <property type="term" value="P:chemotaxis"/>
    <property type="evidence" value="ECO:0007669"/>
    <property type="project" value="InterPro"/>
</dbReference>
<evidence type="ECO:0000259" key="5">
    <source>
        <dbReference type="PROSITE" id="PS50111"/>
    </source>
</evidence>
<accession>A0A1M7Y6Z9</accession>
<evidence type="ECO:0000256" key="3">
    <source>
        <dbReference type="PROSITE-ProRule" id="PRU00284"/>
    </source>
</evidence>
<dbReference type="InterPro" id="IPR004090">
    <property type="entry name" value="Chemotax_Me-accpt_rcpt"/>
</dbReference>
<dbReference type="Gene3D" id="1.10.287.950">
    <property type="entry name" value="Methyl-accepting chemotaxis protein"/>
    <property type="match status" value="1"/>
</dbReference>
<dbReference type="PRINTS" id="PR00260">
    <property type="entry name" value="CHEMTRNSDUCR"/>
</dbReference>
<dbReference type="GO" id="GO:0016020">
    <property type="term" value="C:membrane"/>
    <property type="evidence" value="ECO:0007669"/>
    <property type="project" value="InterPro"/>
</dbReference>
<organism evidence="6 7">
    <name type="scientific">Desulfopila aestuarii DSM 18488</name>
    <dbReference type="NCBI Taxonomy" id="1121416"/>
    <lineage>
        <taxon>Bacteria</taxon>
        <taxon>Pseudomonadati</taxon>
        <taxon>Thermodesulfobacteriota</taxon>
        <taxon>Desulfobulbia</taxon>
        <taxon>Desulfobulbales</taxon>
        <taxon>Desulfocapsaceae</taxon>
        <taxon>Desulfopila</taxon>
    </lineage>
</organism>
<name>A0A1M7Y6Z9_9BACT</name>
<keyword evidence="4" id="KW-1133">Transmembrane helix</keyword>
<keyword evidence="4" id="KW-0812">Transmembrane</keyword>
<dbReference type="RefSeq" id="WP_073613598.1">
    <property type="nucleotide sequence ID" value="NZ_FRFE01000010.1"/>
</dbReference>
<reference evidence="6 7" key="1">
    <citation type="submission" date="2016-12" db="EMBL/GenBank/DDBJ databases">
        <authorList>
            <person name="Song W.-J."/>
            <person name="Kurnit D.M."/>
        </authorList>
    </citation>
    <scope>NUCLEOTIDE SEQUENCE [LARGE SCALE GENOMIC DNA]</scope>
    <source>
        <strain evidence="6 7">DSM 18488</strain>
    </source>
</reference>
<dbReference type="SUPFAM" id="SSF58104">
    <property type="entry name" value="Methyl-accepting chemotaxis protein (MCP) signaling domain"/>
    <property type="match status" value="1"/>
</dbReference>
<dbReference type="EMBL" id="FRFE01000010">
    <property type="protein sequence ID" value="SHO48435.1"/>
    <property type="molecule type" value="Genomic_DNA"/>
</dbReference>
<evidence type="ECO:0000256" key="2">
    <source>
        <dbReference type="ARBA" id="ARBA00029447"/>
    </source>
</evidence>
<sequence length="580" mass="63650">MAASSFSFRSVSRFFPTFSGKVQGAIALLLVANFTSLALMAMAIFLPSVQVPLFILAGVLCILSIPLGLSFGKALKESMQVTVDEIGSLFSTMQDGMLDLSFRNTADNSDATRNIHLKHEEFLCSIRQLIEQIRKTGIDIAVDAAKVANSVHSTTSKTAEQREISGIVSAASAEASNAIAEVSTSTQYVAEKTSQNLNLAQGSYKELMAAAGKTQQINTSVESFRSTVDELATSSSNILQAVSIINDIAEMTNLLSLNATIEAARAAEHGKGFAVVAEEVRNLARRIKPATQDITANINSMISIVERTRQETAEISQYASETTATVCEASENFSSMMGDFEEANEQLMKIAAAIEELSTNNHEVADKINIVNTLSQQVAENMQVSESSVATLTGVTEEMLEMVSRFSTGEGTFDRIISWAQKTHELFQAEVQAMKKNGVNVFDNNYRKVPNTNPQKYETAFTAAFREKMLPLCDRALQELDGAIYTLVIDRNGYLPIHHGPFSKPMTGDPQRDLLYSRHQRIFLSNSAEKRRCSHTKPMLLQTYMRDTGEVLNDLSLPIFIDGKHWGAFIIGCKPEMLIQ</sequence>
<feature type="domain" description="Methyl-accepting transducer" evidence="5">
    <location>
        <begin position="136"/>
        <end position="372"/>
    </location>
</feature>
<evidence type="ECO:0000256" key="1">
    <source>
        <dbReference type="ARBA" id="ARBA00023224"/>
    </source>
</evidence>
<dbReference type="PANTHER" id="PTHR32089">
    <property type="entry name" value="METHYL-ACCEPTING CHEMOTAXIS PROTEIN MCPB"/>
    <property type="match status" value="1"/>
</dbReference>
<evidence type="ECO:0000313" key="7">
    <source>
        <dbReference type="Proteomes" id="UP000184603"/>
    </source>
</evidence>
<gene>
    <name evidence="6" type="ORF">SAMN02745220_02298</name>
</gene>
<dbReference type="PANTHER" id="PTHR32089:SF112">
    <property type="entry name" value="LYSOZYME-LIKE PROTEIN-RELATED"/>
    <property type="match status" value="1"/>
</dbReference>
<feature type="transmembrane region" description="Helical" evidence="4">
    <location>
        <begin position="25"/>
        <end position="46"/>
    </location>
</feature>
<protein>
    <submittedName>
        <fullName evidence="6">Methyl-accepting chemotaxis protein</fullName>
    </submittedName>
</protein>
<keyword evidence="1 3" id="KW-0807">Transducer</keyword>
<dbReference type="OrthoDB" id="2489132at2"/>
<dbReference type="Pfam" id="PF00015">
    <property type="entry name" value="MCPsignal"/>
    <property type="match status" value="1"/>
</dbReference>
<proteinExistence type="inferred from homology"/>
<dbReference type="GO" id="GO:0007165">
    <property type="term" value="P:signal transduction"/>
    <property type="evidence" value="ECO:0007669"/>
    <property type="project" value="UniProtKB-KW"/>
</dbReference>
<dbReference type="STRING" id="1121416.SAMN02745220_02298"/>
<keyword evidence="4" id="KW-0472">Membrane</keyword>
<dbReference type="SMART" id="SM00283">
    <property type="entry name" value="MA"/>
    <property type="match status" value="1"/>
</dbReference>
<comment type="similarity">
    <text evidence="2">Belongs to the methyl-accepting chemotaxis (MCP) protein family.</text>
</comment>
<evidence type="ECO:0000256" key="4">
    <source>
        <dbReference type="SAM" id="Phobius"/>
    </source>
</evidence>
<dbReference type="GO" id="GO:0004888">
    <property type="term" value="F:transmembrane signaling receptor activity"/>
    <property type="evidence" value="ECO:0007669"/>
    <property type="project" value="InterPro"/>
</dbReference>
<dbReference type="PROSITE" id="PS50111">
    <property type="entry name" value="CHEMOTAXIS_TRANSDUC_2"/>
    <property type="match status" value="1"/>
</dbReference>
<evidence type="ECO:0000313" key="6">
    <source>
        <dbReference type="EMBL" id="SHO48435.1"/>
    </source>
</evidence>
<feature type="transmembrane region" description="Helical" evidence="4">
    <location>
        <begin position="53"/>
        <end position="72"/>
    </location>
</feature>
<dbReference type="Proteomes" id="UP000184603">
    <property type="component" value="Unassembled WGS sequence"/>
</dbReference>
<dbReference type="AlphaFoldDB" id="A0A1M7Y6Z9"/>